<dbReference type="HAMAP" id="MF_01148">
    <property type="entry name" value="Lnt"/>
    <property type="match status" value="1"/>
</dbReference>
<dbReference type="AlphaFoldDB" id="A0A1I1X414"/>
<gene>
    <name evidence="9" type="primary">lnt</name>
    <name evidence="11" type="ORF">SAMN04488523_104241</name>
</gene>
<dbReference type="SUPFAM" id="SSF56317">
    <property type="entry name" value="Carbon-nitrogen hydrolase"/>
    <property type="match status" value="1"/>
</dbReference>
<keyword evidence="5 9" id="KW-0812">Transmembrane</keyword>
<dbReference type="Gene3D" id="3.60.110.10">
    <property type="entry name" value="Carbon-nitrogen hydrolase"/>
    <property type="match status" value="1"/>
</dbReference>
<dbReference type="PROSITE" id="PS50263">
    <property type="entry name" value="CN_HYDROLASE"/>
    <property type="match status" value="1"/>
</dbReference>
<evidence type="ECO:0000259" key="10">
    <source>
        <dbReference type="PROSITE" id="PS50263"/>
    </source>
</evidence>
<dbReference type="STRING" id="74348.SAMN04488523_104241"/>
<comment type="catalytic activity">
    <reaction evidence="9">
        <text>N-terminal S-1,2-diacyl-sn-glyceryl-L-cysteinyl-[lipoprotein] + a glycerophospholipid = N-acyl-S-1,2-diacyl-sn-glyceryl-L-cysteinyl-[lipoprotein] + a 2-acyl-sn-glycero-3-phospholipid + H(+)</text>
        <dbReference type="Rhea" id="RHEA:48228"/>
        <dbReference type="Rhea" id="RHEA-COMP:14681"/>
        <dbReference type="Rhea" id="RHEA-COMP:14684"/>
        <dbReference type="ChEBI" id="CHEBI:15378"/>
        <dbReference type="ChEBI" id="CHEBI:136912"/>
        <dbReference type="ChEBI" id="CHEBI:140656"/>
        <dbReference type="ChEBI" id="CHEBI:140657"/>
        <dbReference type="ChEBI" id="CHEBI:140660"/>
        <dbReference type="EC" id="2.3.1.269"/>
    </reaction>
</comment>
<feature type="transmembrane region" description="Helical" evidence="9">
    <location>
        <begin position="30"/>
        <end position="47"/>
    </location>
</feature>
<dbReference type="InterPro" id="IPR004563">
    <property type="entry name" value="Apolipo_AcylTrfase"/>
</dbReference>
<evidence type="ECO:0000256" key="6">
    <source>
        <dbReference type="ARBA" id="ARBA00022989"/>
    </source>
</evidence>
<evidence type="ECO:0000256" key="9">
    <source>
        <dbReference type="HAMAP-Rule" id="MF_01148"/>
    </source>
</evidence>
<dbReference type="PANTHER" id="PTHR38686">
    <property type="entry name" value="APOLIPOPROTEIN N-ACYLTRANSFERASE"/>
    <property type="match status" value="1"/>
</dbReference>
<evidence type="ECO:0000256" key="4">
    <source>
        <dbReference type="ARBA" id="ARBA00022679"/>
    </source>
</evidence>
<dbReference type="Pfam" id="PF20154">
    <property type="entry name" value="LNT_N"/>
    <property type="match status" value="1"/>
</dbReference>
<dbReference type="GO" id="GO:0005886">
    <property type="term" value="C:plasma membrane"/>
    <property type="evidence" value="ECO:0007669"/>
    <property type="project" value="UniProtKB-SubCell"/>
</dbReference>
<keyword evidence="8 9" id="KW-0012">Acyltransferase</keyword>
<organism evidence="11 12">
    <name type="scientific">Sulfitobacter brevis</name>
    <dbReference type="NCBI Taxonomy" id="74348"/>
    <lineage>
        <taxon>Bacteria</taxon>
        <taxon>Pseudomonadati</taxon>
        <taxon>Pseudomonadota</taxon>
        <taxon>Alphaproteobacteria</taxon>
        <taxon>Rhodobacterales</taxon>
        <taxon>Roseobacteraceae</taxon>
        <taxon>Sulfitobacter</taxon>
    </lineage>
</organism>
<dbReference type="EMBL" id="FOMW01000004">
    <property type="protein sequence ID" value="SFE02165.1"/>
    <property type="molecule type" value="Genomic_DNA"/>
</dbReference>
<keyword evidence="11" id="KW-0449">Lipoprotein</keyword>
<name>A0A1I1X414_9RHOB</name>
<feature type="transmembrane region" description="Helical" evidence="9">
    <location>
        <begin position="189"/>
        <end position="210"/>
    </location>
</feature>
<evidence type="ECO:0000313" key="11">
    <source>
        <dbReference type="EMBL" id="SFE02165.1"/>
    </source>
</evidence>
<evidence type="ECO:0000256" key="1">
    <source>
        <dbReference type="ARBA" id="ARBA00004651"/>
    </source>
</evidence>
<dbReference type="OrthoDB" id="9804277at2"/>
<feature type="transmembrane region" description="Helical" evidence="9">
    <location>
        <begin position="7"/>
        <end position="24"/>
    </location>
</feature>
<dbReference type="GO" id="GO:0042158">
    <property type="term" value="P:lipoprotein biosynthetic process"/>
    <property type="evidence" value="ECO:0007669"/>
    <property type="project" value="UniProtKB-UniRule"/>
</dbReference>
<dbReference type="CDD" id="cd07571">
    <property type="entry name" value="ALP_N-acyl_transferase"/>
    <property type="match status" value="1"/>
</dbReference>
<comment type="function">
    <text evidence="9">Catalyzes the phospholipid dependent N-acylation of the N-terminal cysteine of apolipoprotein, the last step in lipoprotein maturation.</text>
</comment>
<comment type="subcellular location">
    <subcellularLocation>
        <location evidence="1 9">Cell membrane</location>
        <topology evidence="1 9">Multi-pass membrane protein</topology>
    </subcellularLocation>
</comment>
<protein>
    <recommendedName>
        <fullName evidence="9">Apolipoprotein N-acyltransferase</fullName>
        <shortName evidence="9">ALP N-acyltransferase</shortName>
        <ecNumber evidence="9">2.3.1.269</ecNumber>
    </recommendedName>
</protein>
<accession>A0A1I1X414</accession>
<comment type="similarity">
    <text evidence="2 9">Belongs to the CN hydrolase family. Apolipoprotein N-acyltransferase subfamily.</text>
</comment>
<feature type="transmembrane region" description="Helical" evidence="9">
    <location>
        <begin position="155"/>
        <end position="177"/>
    </location>
</feature>
<feature type="transmembrane region" description="Helical" evidence="9">
    <location>
        <begin position="54"/>
        <end position="74"/>
    </location>
</feature>
<evidence type="ECO:0000256" key="7">
    <source>
        <dbReference type="ARBA" id="ARBA00023136"/>
    </source>
</evidence>
<comment type="pathway">
    <text evidence="9">Protein modification; lipoprotein biosynthesis (N-acyl transfer).</text>
</comment>
<keyword evidence="6 9" id="KW-1133">Transmembrane helix</keyword>
<evidence type="ECO:0000256" key="3">
    <source>
        <dbReference type="ARBA" id="ARBA00022475"/>
    </source>
</evidence>
<keyword evidence="12" id="KW-1185">Reference proteome</keyword>
<feature type="transmembrane region" description="Helical" evidence="9">
    <location>
        <begin position="117"/>
        <end position="135"/>
    </location>
</feature>
<dbReference type="GO" id="GO:0016410">
    <property type="term" value="F:N-acyltransferase activity"/>
    <property type="evidence" value="ECO:0007669"/>
    <property type="project" value="UniProtKB-UniRule"/>
</dbReference>
<keyword evidence="4 9" id="KW-0808">Transferase</keyword>
<dbReference type="InterPro" id="IPR003010">
    <property type="entry name" value="C-N_Hydrolase"/>
</dbReference>
<keyword evidence="7 9" id="KW-0472">Membrane</keyword>
<dbReference type="NCBIfam" id="TIGR00546">
    <property type="entry name" value="lnt"/>
    <property type="match status" value="1"/>
</dbReference>
<dbReference type="InterPro" id="IPR045378">
    <property type="entry name" value="LNT_N"/>
</dbReference>
<feature type="transmembrane region" description="Helical" evidence="9">
    <location>
        <begin position="86"/>
        <end position="105"/>
    </location>
</feature>
<dbReference type="EC" id="2.3.1.269" evidence="9"/>
<dbReference type="UniPathway" id="UPA00666"/>
<evidence type="ECO:0000256" key="2">
    <source>
        <dbReference type="ARBA" id="ARBA00010065"/>
    </source>
</evidence>
<reference evidence="12" key="1">
    <citation type="submission" date="2016-10" db="EMBL/GenBank/DDBJ databases">
        <authorList>
            <person name="Varghese N."/>
            <person name="Submissions S."/>
        </authorList>
    </citation>
    <scope>NUCLEOTIDE SEQUENCE [LARGE SCALE GENOMIC DNA]</scope>
    <source>
        <strain evidence="12">DSM 11443</strain>
    </source>
</reference>
<dbReference type="InterPro" id="IPR036526">
    <property type="entry name" value="C-N_Hydrolase_sf"/>
</dbReference>
<proteinExistence type="inferred from homology"/>
<dbReference type="Pfam" id="PF00795">
    <property type="entry name" value="CN_hydrolase"/>
    <property type="match status" value="1"/>
</dbReference>
<dbReference type="Proteomes" id="UP000198977">
    <property type="component" value="Unassembled WGS sequence"/>
</dbReference>
<evidence type="ECO:0000313" key="12">
    <source>
        <dbReference type="Proteomes" id="UP000198977"/>
    </source>
</evidence>
<feature type="domain" description="CN hydrolase" evidence="10">
    <location>
        <begin position="221"/>
        <end position="470"/>
    </location>
</feature>
<dbReference type="RefSeq" id="WP_093923160.1">
    <property type="nucleotide sequence ID" value="NZ_FOMW01000004.1"/>
</dbReference>
<sequence>MITKRSGWVQLALAAGLGAIGGFGQAPYDLPFLLLFALIGAVWLYRARAGAWSAAWLGWAFGTGYFVHVLQWLVSPFMVQPEKHAWIAPFALLGLSLFMASYWALAFGVARRLSARAWPLIFALPLAEILRAYAFTGFAWGMPSQALVGVIGGQALAWIGPYAVSMAMVAVAVMVSTQRVSFGARLAQGAVLVAALAAVMLPVSLLPVAIEVADRPVIRLVQPNVPQRDKWKPDLIETHFIRQLDYTAAPAQPGLAAPELVVWSETAIPWSLDLAQSALDEIAAAATESGATVMLGVQRRGAGRFYNSLAVLERDGQVAQVYDKHHLVPYGEYMPFGDLLAKFGIYGLAAGEGYGYSKGAGPEMLDLGVLGSALPLICYEAVFPHDVNAAPTRPNFLIQITNDAWFGKAAGPKQHLAQARMRAIEQGLPLARAANTGISAMIDPKGRITASLALNEAGFVDAALPAPLPPTLYSRTKDWPLMILLLLGLGAAGMAHRRKRVQVNPDSV</sequence>
<dbReference type="PANTHER" id="PTHR38686:SF1">
    <property type="entry name" value="APOLIPOPROTEIN N-ACYLTRANSFERASE"/>
    <property type="match status" value="1"/>
</dbReference>
<evidence type="ECO:0000256" key="5">
    <source>
        <dbReference type="ARBA" id="ARBA00022692"/>
    </source>
</evidence>
<evidence type="ECO:0000256" key="8">
    <source>
        <dbReference type="ARBA" id="ARBA00023315"/>
    </source>
</evidence>
<keyword evidence="3 9" id="KW-1003">Cell membrane</keyword>